<accession>A0A328C3U8</accession>
<keyword evidence="2" id="KW-1185">Reference proteome</keyword>
<dbReference type="EMBL" id="QHKO01000005">
    <property type="protein sequence ID" value="RAL21714.1"/>
    <property type="molecule type" value="Genomic_DNA"/>
</dbReference>
<comment type="caution">
    <text evidence="1">The sequence shown here is derived from an EMBL/GenBank/DDBJ whole genome shotgun (WGS) entry which is preliminary data.</text>
</comment>
<dbReference type="Proteomes" id="UP000249169">
    <property type="component" value="Unassembled WGS sequence"/>
</dbReference>
<dbReference type="PROSITE" id="PS51257">
    <property type="entry name" value="PROKAR_LIPOPROTEIN"/>
    <property type="match status" value="1"/>
</dbReference>
<dbReference type="OrthoDB" id="5509812at2"/>
<evidence type="ECO:0000313" key="2">
    <source>
        <dbReference type="Proteomes" id="UP000249169"/>
    </source>
</evidence>
<dbReference type="AlphaFoldDB" id="A0A328C3U8"/>
<organism evidence="1 2">
    <name type="scientific">Lujinxingia litoralis</name>
    <dbReference type="NCBI Taxonomy" id="2211119"/>
    <lineage>
        <taxon>Bacteria</taxon>
        <taxon>Deltaproteobacteria</taxon>
        <taxon>Bradymonadales</taxon>
        <taxon>Lujinxingiaceae</taxon>
        <taxon>Lujinxingia</taxon>
    </lineage>
</organism>
<gene>
    <name evidence="1" type="ORF">DL240_12735</name>
</gene>
<evidence type="ECO:0000313" key="1">
    <source>
        <dbReference type="EMBL" id="RAL21714.1"/>
    </source>
</evidence>
<dbReference type="RefSeq" id="WP_111730279.1">
    <property type="nucleotide sequence ID" value="NZ_QHKO01000005.1"/>
</dbReference>
<name>A0A328C3U8_9DELT</name>
<evidence type="ECO:0008006" key="3">
    <source>
        <dbReference type="Google" id="ProtNLM"/>
    </source>
</evidence>
<proteinExistence type="predicted"/>
<protein>
    <recommendedName>
        <fullName evidence="3">Lipoprotein</fullName>
    </recommendedName>
</protein>
<reference evidence="1 2" key="1">
    <citation type="submission" date="2018-05" db="EMBL/GenBank/DDBJ databases">
        <title>Lujinxingia marina gen. nov. sp. nov., a new facultative anaerobic member of the class Deltaproteobacteria, and proposal of Lujinxingaceae fam. nov.</title>
        <authorList>
            <person name="Li C.-M."/>
        </authorList>
    </citation>
    <scope>NUCLEOTIDE SEQUENCE [LARGE SCALE GENOMIC DNA]</scope>
    <source>
        <strain evidence="1 2">B210</strain>
    </source>
</reference>
<sequence length="189" mass="20569">MPHRCAFRCPLPLAVCLVLSACSDPEEFARIDVADASAAPACVAASFPFEGELLSLRSRAEKLGVFLQSAPDINARHDVLYIELLRPDEPLIGVDIMLSPDAPQAIARARLAFFSSCYPAHHSYDLEGTLRFESLEPEARGLVAGTLTDARAIDARSGEAHLEGLSASWNFVVRRGPPYEDFYALPESP</sequence>